<dbReference type="InterPro" id="IPR004521">
    <property type="entry name" value="Uncharacterised_CHP00451"/>
</dbReference>
<dbReference type="SMART" id="SM01136">
    <property type="entry name" value="DKCLD"/>
    <property type="match status" value="1"/>
</dbReference>
<sequence length="945" mass="104843">MKLSTLISTCGLLSPVAAIIVADKSPCGTLCGNVLDATTADDIVCHEDDYKSGAGIVYQQCVACQLSSDYHTKDNETDQQWLLYNVRYATSYCLFGVPDNDKIINTPCLTSKACGPFRQAVEYKNLSSQVESYEYCDEWPVHDTLDFQGCTECLRAGDNHYLANFFTLLQAGCEQKPEPGVEVSIDGSVFSQEIVNITEPSPVASLDPDWLDQGPISLGAKVGIAAGGIAFILFILGFCIIWRGKRRRRAFLRQIENRPQPQIQARPRTKSGWPSQLQINNDMRETPLSQKPLRSWDESPISARSEKTFPRYISPYGSQYNSPVSATELQLAQWPVMNPNQPAYPPMPNTASNTQFEMFPNMYKADPSPSNSQIGVALGGDDSSLNTPQSKGKDRDESYEMYPVDGRAHTGIGIYQPEQYAQHDYFNRENAYHGQVYQGQVYQGQGHEYEDIYGDDTRVKMSKEVAVVKKTTTEEDYVIKPQATTPTLDTSQWPLLLKNYEKLLVRTGHFTPIPNGCSPLKRDLKQYISSGVINLDKPSNPSSHEVVAWVKRILRCEKTGHSGTLDPKVTGCLIVCIDRATRLVKSQQGAGKEYVAVIRLHDKLPGGQAQFARALETLTGALFQRPPLISAVKRQLRIRTIHESKLIEFDNDRHLGVFWVSCEAGTYIRTLCVHLGLLLGVGGHMQELRRVRSGAMDESKGLVTLHDVLDAQWQMDNTRDESYLRKVISPLETLLTSYKRLVVKDSAVNAVCYGAKLMLPGLLRYESAIEHHEEVVLMTTKGEAIALGIAQMSTVEMSTCDHGVVAKVKRCIMERDLYPRRWGLGPVALEKKKLKADGKLDKYGRPNDATPAKWSSEYKDFSADASAAAAAATPATPAKASEAEDTPMEEAASPAADDSKDKKRKKHEGETAEEKAERKRRKAEKKAAKAAKKASKGEAMDSDSD</sequence>
<dbReference type="GO" id="GO:0031118">
    <property type="term" value="P:rRNA pseudouridine synthesis"/>
    <property type="evidence" value="ECO:0007669"/>
    <property type="project" value="TreeGrafter"/>
</dbReference>
<dbReference type="FunFam" id="3.30.2350.10:FF:000001">
    <property type="entry name" value="H/ACA ribonucleoprotein complex subunit CBF5"/>
    <property type="match status" value="1"/>
</dbReference>
<feature type="signal peptide" evidence="14">
    <location>
        <begin position="1"/>
        <end position="18"/>
    </location>
</feature>
<evidence type="ECO:0000256" key="13">
    <source>
        <dbReference type="SAM" id="Phobius"/>
    </source>
</evidence>
<dbReference type="InterPro" id="IPR002478">
    <property type="entry name" value="PUA"/>
</dbReference>
<evidence type="ECO:0000313" key="18">
    <source>
        <dbReference type="Proteomes" id="UP000265631"/>
    </source>
</evidence>
<dbReference type="SUPFAM" id="SSF88697">
    <property type="entry name" value="PUA domain-like"/>
    <property type="match status" value="1"/>
</dbReference>
<feature type="compositionally biased region" description="Basic and acidic residues" evidence="12">
    <location>
        <begin position="897"/>
        <end position="917"/>
    </location>
</feature>
<dbReference type="GO" id="GO:0031120">
    <property type="term" value="P:snRNA pseudouridine synthesis"/>
    <property type="evidence" value="ECO:0007669"/>
    <property type="project" value="TreeGrafter"/>
</dbReference>
<feature type="domain" description="PUA" evidence="15">
    <location>
        <begin position="739"/>
        <end position="813"/>
    </location>
</feature>
<evidence type="ECO:0000256" key="11">
    <source>
        <dbReference type="ARBA" id="ARBA00082909"/>
    </source>
</evidence>
<evidence type="ECO:0000313" key="17">
    <source>
        <dbReference type="EMBL" id="RFN43593.1"/>
    </source>
</evidence>
<proteinExistence type="inferred from homology"/>
<evidence type="ECO:0000259" key="16">
    <source>
        <dbReference type="SMART" id="SM01136"/>
    </source>
</evidence>
<dbReference type="Pfam" id="PF01472">
    <property type="entry name" value="PUA"/>
    <property type="match status" value="1"/>
</dbReference>
<name>A0A395M8J2_9HYPO</name>
<evidence type="ECO:0000256" key="14">
    <source>
        <dbReference type="SAM" id="SignalP"/>
    </source>
</evidence>
<dbReference type="InterPro" id="IPR002501">
    <property type="entry name" value="PsdUridine_synth_N"/>
</dbReference>
<dbReference type="SMART" id="SM00359">
    <property type="entry name" value="PUA"/>
    <property type="match status" value="1"/>
</dbReference>
<gene>
    <name evidence="17" type="ORF">FIE12Z_12174</name>
</gene>
<comment type="function">
    <text evidence="7">Catalytic subunit of H/ACA small nucleolar ribonucleoprotein (H/ACA snoRNP) complex, which catalyzes pseudouridylation of rRNA. This involves the isomerization of uridine such that the ribose is subsequently attached to C5, instead of the normal N1. Pseudouridine ('psi') residues may serve to stabilize the conformation of rRNAs and play a central role in ribosomal RNA processing. The H/ACA snoRNP complex also mediates pseudouridylation of other types of RNAs. Catalyzes pseudouridylation at position 93 in U2 snRNA. Also catalyzes pseudouridylation of mRNAs; H/ACA-type snoRNAs probably guide pseudouridylation of mRNAs.</text>
</comment>
<comment type="catalytic activity">
    <reaction evidence="2">
        <text>uridine in snRNA = pseudouridine in snRNA</text>
        <dbReference type="Rhea" id="RHEA:51124"/>
        <dbReference type="Rhea" id="RHEA-COMP:12891"/>
        <dbReference type="Rhea" id="RHEA-COMP:12892"/>
        <dbReference type="ChEBI" id="CHEBI:65314"/>
        <dbReference type="ChEBI" id="CHEBI:65315"/>
    </reaction>
</comment>
<feature type="compositionally biased region" description="Low complexity" evidence="12">
    <location>
        <begin position="869"/>
        <end position="880"/>
    </location>
</feature>
<keyword evidence="13" id="KW-0472">Membrane</keyword>
<feature type="region of interest" description="Disordered" evidence="12">
    <location>
        <begin position="365"/>
        <end position="398"/>
    </location>
</feature>
<dbReference type="GO" id="GO:0000495">
    <property type="term" value="P:box H/ACA sno(s)RNA 3'-end processing"/>
    <property type="evidence" value="ECO:0007669"/>
    <property type="project" value="TreeGrafter"/>
</dbReference>
<dbReference type="Pfam" id="PF08068">
    <property type="entry name" value="DKCLD"/>
    <property type="match status" value="1"/>
</dbReference>
<dbReference type="NCBIfam" id="TIGR00425">
    <property type="entry name" value="CBF5"/>
    <property type="match status" value="1"/>
</dbReference>
<keyword evidence="14" id="KW-0732">Signal</keyword>
<dbReference type="PANTHER" id="PTHR23127">
    <property type="entry name" value="CENTROMERE/MICROTUBULE BINDING PROTEIN CBF5"/>
    <property type="match status" value="1"/>
</dbReference>
<dbReference type="InterPro" id="IPR012960">
    <property type="entry name" value="Dyskerin-like"/>
</dbReference>
<evidence type="ECO:0000256" key="7">
    <source>
        <dbReference type="ARBA" id="ARBA00056777"/>
    </source>
</evidence>
<keyword evidence="13" id="KW-1133">Transmembrane helix</keyword>
<dbReference type="CDD" id="cd21148">
    <property type="entry name" value="PUA_Cbf5"/>
    <property type="match status" value="1"/>
</dbReference>
<dbReference type="Proteomes" id="UP000265631">
    <property type="component" value="Unassembled WGS sequence"/>
</dbReference>
<comment type="caution">
    <text evidence="17">The sequence shown here is derived from an EMBL/GenBank/DDBJ whole genome shotgun (WGS) entry which is preliminary data.</text>
</comment>
<comment type="similarity">
    <text evidence="4">Belongs to the pseudouridine synthase TruB family.</text>
</comment>
<dbReference type="InterPro" id="IPR036974">
    <property type="entry name" value="PUA_sf"/>
</dbReference>
<dbReference type="PANTHER" id="PTHR23127:SF0">
    <property type="entry name" value="H_ACA RIBONUCLEOPROTEIN COMPLEX SUBUNIT DKC1"/>
    <property type="match status" value="1"/>
</dbReference>
<dbReference type="Pfam" id="PF16198">
    <property type="entry name" value="TruB_C_2"/>
    <property type="match status" value="1"/>
</dbReference>
<dbReference type="Gene3D" id="2.30.130.10">
    <property type="entry name" value="PUA domain"/>
    <property type="match status" value="1"/>
</dbReference>
<evidence type="ECO:0000256" key="9">
    <source>
        <dbReference type="ARBA" id="ARBA00077661"/>
    </source>
</evidence>
<keyword evidence="6" id="KW-0413">Isomerase</keyword>
<comment type="catalytic activity">
    <reaction evidence="1">
        <text>a uridine in mRNA = a pseudouridine in mRNA</text>
        <dbReference type="Rhea" id="RHEA:56644"/>
        <dbReference type="Rhea" id="RHEA-COMP:14658"/>
        <dbReference type="Rhea" id="RHEA-COMP:14659"/>
        <dbReference type="ChEBI" id="CHEBI:65314"/>
        <dbReference type="ChEBI" id="CHEBI:65315"/>
    </reaction>
</comment>
<dbReference type="Pfam" id="PF01509">
    <property type="entry name" value="TruB_N"/>
    <property type="match status" value="1"/>
</dbReference>
<dbReference type="AlphaFoldDB" id="A0A395M8J2"/>
<dbReference type="GO" id="GO:1990481">
    <property type="term" value="P:mRNA pseudouridine synthesis"/>
    <property type="evidence" value="ECO:0007669"/>
    <property type="project" value="TreeGrafter"/>
</dbReference>
<evidence type="ECO:0000256" key="2">
    <source>
        <dbReference type="ARBA" id="ARBA00001832"/>
    </source>
</evidence>
<feature type="region of interest" description="Disordered" evidence="12">
    <location>
        <begin position="869"/>
        <end position="945"/>
    </location>
</feature>
<dbReference type="GO" id="GO:0003723">
    <property type="term" value="F:RNA binding"/>
    <property type="evidence" value="ECO:0007669"/>
    <property type="project" value="InterPro"/>
</dbReference>
<comment type="catalytic activity">
    <reaction evidence="3">
        <text>uridine in 5S rRNA = pseudouridine in 5S rRNA</text>
        <dbReference type="Rhea" id="RHEA:47036"/>
        <dbReference type="Rhea" id="RHEA-COMP:11730"/>
        <dbReference type="Rhea" id="RHEA-COMP:11731"/>
        <dbReference type="ChEBI" id="CHEBI:65314"/>
        <dbReference type="ChEBI" id="CHEBI:65315"/>
    </reaction>
</comment>
<dbReference type="GO" id="GO:0009982">
    <property type="term" value="F:pseudouridine synthase activity"/>
    <property type="evidence" value="ECO:0007669"/>
    <property type="project" value="InterPro"/>
</dbReference>
<feature type="transmembrane region" description="Helical" evidence="13">
    <location>
        <begin position="222"/>
        <end position="242"/>
    </location>
</feature>
<feature type="compositionally biased region" description="Basic residues" evidence="12">
    <location>
        <begin position="918"/>
        <end position="934"/>
    </location>
</feature>
<dbReference type="NCBIfam" id="TIGR00451">
    <property type="entry name" value="unchar_dom_2"/>
    <property type="match status" value="1"/>
</dbReference>
<feature type="domain" description="Dyskerin-like" evidence="16">
    <location>
        <begin position="489"/>
        <end position="547"/>
    </location>
</feature>
<evidence type="ECO:0000256" key="10">
    <source>
        <dbReference type="ARBA" id="ARBA00081789"/>
    </source>
</evidence>
<organism evidence="17 18">
    <name type="scientific">Fusarium flagelliforme</name>
    <dbReference type="NCBI Taxonomy" id="2675880"/>
    <lineage>
        <taxon>Eukaryota</taxon>
        <taxon>Fungi</taxon>
        <taxon>Dikarya</taxon>
        <taxon>Ascomycota</taxon>
        <taxon>Pezizomycotina</taxon>
        <taxon>Sordariomycetes</taxon>
        <taxon>Hypocreomycetidae</taxon>
        <taxon>Hypocreales</taxon>
        <taxon>Nectriaceae</taxon>
        <taxon>Fusarium</taxon>
        <taxon>Fusarium incarnatum-equiseti species complex</taxon>
    </lineage>
</organism>
<dbReference type="InterPro" id="IPR004802">
    <property type="entry name" value="tRNA_PsdUridine_synth_B_fam"/>
</dbReference>
<evidence type="ECO:0000256" key="6">
    <source>
        <dbReference type="ARBA" id="ARBA00023235"/>
    </source>
</evidence>
<evidence type="ECO:0000256" key="5">
    <source>
        <dbReference type="ARBA" id="ARBA00019272"/>
    </source>
</evidence>
<dbReference type="InterPro" id="IPR032819">
    <property type="entry name" value="TruB_C"/>
</dbReference>
<dbReference type="GO" id="GO:0031429">
    <property type="term" value="C:box H/ACA snoRNP complex"/>
    <property type="evidence" value="ECO:0007669"/>
    <property type="project" value="TreeGrafter"/>
</dbReference>
<evidence type="ECO:0000256" key="4">
    <source>
        <dbReference type="ARBA" id="ARBA00008999"/>
    </source>
</evidence>
<evidence type="ECO:0000259" key="15">
    <source>
        <dbReference type="SMART" id="SM00359"/>
    </source>
</evidence>
<dbReference type="InterPro" id="IPR020103">
    <property type="entry name" value="PsdUridine_synth_cat_dom_sf"/>
</dbReference>
<evidence type="ECO:0000256" key="3">
    <source>
        <dbReference type="ARBA" id="ARBA00001896"/>
    </source>
</evidence>
<evidence type="ECO:0000256" key="1">
    <source>
        <dbReference type="ARBA" id="ARBA00001166"/>
    </source>
</evidence>
<dbReference type="SUPFAM" id="SSF55120">
    <property type="entry name" value="Pseudouridine synthase"/>
    <property type="match status" value="1"/>
</dbReference>
<feature type="chain" id="PRO_5017414474" description="H/ACA ribonucleoprotein complex subunit CBF5" evidence="14">
    <location>
        <begin position="19"/>
        <end position="945"/>
    </location>
</feature>
<dbReference type="NCBIfam" id="NF003280">
    <property type="entry name" value="PRK04270.1"/>
    <property type="match status" value="1"/>
</dbReference>
<accession>A0A395M8J2</accession>
<keyword evidence="13" id="KW-0812">Transmembrane</keyword>
<dbReference type="Gene3D" id="3.30.2350.10">
    <property type="entry name" value="Pseudouridine synthase"/>
    <property type="match status" value="1"/>
</dbReference>
<protein>
    <recommendedName>
        <fullName evidence="5">H/ACA ribonucleoprotein complex subunit CBF5</fullName>
    </recommendedName>
    <alternativeName>
        <fullName evidence="9">Centromere-binding factor 5</fullName>
    </alternativeName>
    <alternativeName>
        <fullName evidence="8">H/ACA ribonucleoprotein complex subunit cbf5</fullName>
    </alternativeName>
    <alternativeName>
        <fullName evidence="11">H/ACA snoRNP protein CBF5</fullName>
    </alternativeName>
    <alternativeName>
        <fullName evidence="10">Small nucleolar RNP protein CBF5</fullName>
    </alternativeName>
</protein>
<evidence type="ECO:0000256" key="12">
    <source>
        <dbReference type="SAM" id="MobiDB-lite"/>
    </source>
</evidence>
<dbReference type="EMBL" id="PXXK01000536">
    <property type="protein sequence ID" value="RFN43593.1"/>
    <property type="molecule type" value="Genomic_DNA"/>
</dbReference>
<dbReference type="PROSITE" id="PS50890">
    <property type="entry name" value="PUA"/>
    <property type="match status" value="1"/>
</dbReference>
<evidence type="ECO:0000256" key="8">
    <source>
        <dbReference type="ARBA" id="ARBA00072225"/>
    </source>
</evidence>
<dbReference type="STRING" id="2594813.A0A395M8J2"/>
<reference evidence="17 18" key="1">
    <citation type="journal article" date="2018" name="PLoS Pathog.">
        <title>Evolution of structural diversity of trichothecenes, a family of toxins produced by plant pathogenic and entomopathogenic fungi.</title>
        <authorList>
            <person name="Proctor R.H."/>
            <person name="McCormick S.P."/>
            <person name="Kim H.S."/>
            <person name="Cardoza R.E."/>
            <person name="Stanley A.M."/>
            <person name="Lindo L."/>
            <person name="Kelly A."/>
            <person name="Brown D.W."/>
            <person name="Lee T."/>
            <person name="Vaughan M.M."/>
            <person name="Alexander N.J."/>
            <person name="Busman M."/>
            <person name="Gutierrez S."/>
        </authorList>
    </citation>
    <scope>NUCLEOTIDE SEQUENCE [LARGE SCALE GENOMIC DNA]</scope>
    <source>
        <strain evidence="17 18">NRRL 13405</strain>
    </source>
</reference>
<keyword evidence="18" id="KW-1185">Reference proteome</keyword>
<dbReference type="InterPro" id="IPR015947">
    <property type="entry name" value="PUA-like_sf"/>
</dbReference>
<dbReference type="CDD" id="cd02572">
    <property type="entry name" value="PseudoU_synth_hDyskerin"/>
    <property type="match status" value="1"/>
</dbReference>